<dbReference type="RefSeq" id="WP_043709106.1">
    <property type="nucleotide sequence ID" value="NZ_CP012873.1"/>
</dbReference>
<protein>
    <submittedName>
        <fullName evidence="1">Uncharacterized protein</fullName>
    </submittedName>
</protein>
<comment type="caution">
    <text evidence="1">The sequence shown here is derived from an EMBL/GenBank/DDBJ whole genome shotgun (WGS) entry which is preliminary data.</text>
</comment>
<dbReference type="OrthoDB" id="2146302at2"/>
<gene>
    <name evidence="1" type="ORF">QX99_01461</name>
</gene>
<proteinExistence type="predicted"/>
<keyword evidence="2" id="KW-1185">Reference proteome</keyword>
<name>A0A0D1LHT7_9LACO</name>
<dbReference type="Proteomes" id="UP000032287">
    <property type="component" value="Unassembled WGS sequence"/>
</dbReference>
<sequence>MQVKHNDMIVEAWQISDDTAPAVWVQDALQKGIVTWQSKADNQLRLHEPDSIGNCGDYLIKNGPAFKIVKAPEFNSDYQTLG</sequence>
<reference evidence="1 2" key="1">
    <citation type="journal article" date="2015" name="Microbiology (Mosc.)">
        <title>Genomics of the Weissella cibaria species with an examination of its metabolic traits.</title>
        <authorList>
            <person name="Lynch K.M."/>
            <person name="Lucid A."/>
            <person name="Arendt E.K."/>
            <person name="Sleator R.D."/>
            <person name="Lucey B."/>
            <person name="Coffey A."/>
        </authorList>
    </citation>
    <scope>NUCLEOTIDE SEQUENCE [LARGE SCALE GENOMIC DNA]</scope>
    <source>
        <strain evidence="1 2">MG1</strain>
    </source>
</reference>
<accession>A0A0D1LHT7</accession>
<dbReference type="EMBL" id="JWHU01000028">
    <property type="protein sequence ID" value="KIU20015.1"/>
    <property type="molecule type" value="Genomic_DNA"/>
</dbReference>
<dbReference type="AlphaFoldDB" id="A0A0D1LHT7"/>
<dbReference type="PATRIC" id="fig|137591.25.peg.1430"/>
<dbReference type="STRING" id="137591.AO080_07085"/>
<evidence type="ECO:0000313" key="1">
    <source>
        <dbReference type="EMBL" id="KIU20015.1"/>
    </source>
</evidence>
<organism evidence="1 2">
    <name type="scientific">Weissella cibaria</name>
    <dbReference type="NCBI Taxonomy" id="137591"/>
    <lineage>
        <taxon>Bacteria</taxon>
        <taxon>Bacillati</taxon>
        <taxon>Bacillota</taxon>
        <taxon>Bacilli</taxon>
        <taxon>Lactobacillales</taxon>
        <taxon>Lactobacillaceae</taxon>
        <taxon>Weissella</taxon>
    </lineage>
</organism>
<evidence type="ECO:0000313" key="2">
    <source>
        <dbReference type="Proteomes" id="UP000032287"/>
    </source>
</evidence>
<dbReference type="KEGG" id="wcb:AO080_07085"/>